<dbReference type="InterPro" id="IPR037066">
    <property type="entry name" value="Plug_dom_sf"/>
</dbReference>
<dbReference type="EMBL" id="QSQU01000028">
    <property type="protein sequence ID" value="RGK59414.1"/>
    <property type="molecule type" value="Genomic_DNA"/>
</dbReference>
<evidence type="ECO:0000256" key="7">
    <source>
        <dbReference type="ARBA" id="ARBA00023237"/>
    </source>
</evidence>
<evidence type="ECO:0000256" key="4">
    <source>
        <dbReference type="ARBA" id="ARBA00022692"/>
    </source>
</evidence>
<evidence type="ECO:0000256" key="8">
    <source>
        <dbReference type="PROSITE-ProRule" id="PRU01360"/>
    </source>
</evidence>
<dbReference type="PANTHER" id="PTHR30069">
    <property type="entry name" value="TONB-DEPENDENT OUTER MEMBRANE RECEPTOR"/>
    <property type="match status" value="1"/>
</dbReference>
<dbReference type="PROSITE" id="PS52016">
    <property type="entry name" value="TONB_DEPENDENT_REC_3"/>
    <property type="match status" value="1"/>
</dbReference>
<dbReference type="Gene3D" id="2.60.40.1120">
    <property type="entry name" value="Carboxypeptidase-like, regulatory domain"/>
    <property type="match status" value="1"/>
</dbReference>
<comment type="subcellular location">
    <subcellularLocation>
        <location evidence="1 8">Cell outer membrane</location>
        <topology evidence="1 8">Multi-pass membrane protein</topology>
    </subcellularLocation>
</comment>
<keyword evidence="3 8" id="KW-1134">Transmembrane beta strand</keyword>
<name>A0A3E4N9L5_9BACE</name>
<dbReference type="SUPFAM" id="SSF49464">
    <property type="entry name" value="Carboxypeptidase regulatory domain-like"/>
    <property type="match status" value="1"/>
</dbReference>
<dbReference type="PANTHER" id="PTHR30069:SF29">
    <property type="entry name" value="HEMOGLOBIN AND HEMOGLOBIN-HAPTOGLOBIN-BINDING PROTEIN 1-RELATED"/>
    <property type="match status" value="1"/>
</dbReference>
<dbReference type="NCBIfam" id="TIGR04056">
    <property type="entry name" value="OMP_RagA_SusC"/>
    <property type="match status" value="1"/>
</dbReference>
<evidence type="ECO:0000259" key="9">
    <source>
        <dbReference type="Pfam" id="PF07715"/>
    </source>
</evidence>
<comment type="similarity">
    <text evidence="8">Belongs to the TonB-dependent receptor family.</text>
</comment>
<evidence type="ECO:0000256" key="1">
    <source>
        <dbReference type="ARBA" id="ARBA00004571"/>
    </source>
</evidence>
<dbReference type="FunFam" id="2.60.40.1120:FF:000003">
    <property type="entry name" value="Outer membrane protein Omp121"/>
    <property type="match status" value="1"/>
</dbReference>
<accession>A0A3E4N9L5</accession>
<keyword evidence="2 8" id="KW-0813">Transport</keyword>
<dbReference type="Pfam" id="PF13715">
    <property type="entry name" value="CarbopepD_reg_2"/>
    <property type="match status" value="1"/>
</dbReference>
<dbReference type="AlphaFoldDB" id="A0A3E4N9L5"/>
<keyword evidence="10" id="KW-0675">Receptor</keyword>
<proteinExistence type="inferred from homology"/>
<dbReference type="GO" id="GO:0015344">
    <property type="term" value="F:siderophore uptake transmembrane transporter activity"/>
    <property type="evidence" value="ECO:0007669"/>
    <property type="project" value="TreeGrafter"/>
</dbReference>
<evidence type="ECO:0000313" key="10">
    <source>
        <dbReference type="EMBL" id="RGK59414.1"/>
    </source>
</evidence>
<keyword evidence="6 8" id="KW-0472">Membrane</keyword>
<dbReference type="GO" id="GO:0044718">
    <property type="term" value="P:siderophore transmembrane transport"/>
    <property type="evidence" value="ECO:0007669"/>
    <property type="project" value="TreeGrafter"/>
</dbReference>
<dbReference type="InterPro" id="IPR036942">
    <property type="entry name" value="Beta-barrel_TonB_sf"/>
</dbReference>
<keyword evidence="7 8" id="KW-0998">Cell outer membrane</keyword>
<protein>
    <submittedName>
        <fullName evidence="10">TonB-dependent receptor</fullName>
    </submittedName>
</protein>
<dbReference type="PROSITE" id="PS00018">
    <property type="entry name" value="EF_HAND_1"/>
    <property type="match status" value="1"/>
</dbReference>
<dbReference type="InterPro" id="IPR039426">
    <property type="entry name" value="TonB-dep_rcpt-like"/>
</dbReference>
<evidence type="ECO:0000313" key="11">
    <source>
        <dbReference type="Proteomes" id="UP000261210"/>
    </source>
</evidence>
<dbReference type="NCBIfam" id="TIGR04057">
    <property type="entry name" value="SusC_RagA_signa"/>
    <property type="match status" value="1"/>
</dbReference>
<dbReference type="RefSeq" id="WP_117684435.1">
    <property type="nucleotide sequence ID" value="NZ_JADNHC010000007.1"/>
</dbReference>
<evidence type="ECO:0000256" key="5">
    <source>
        <dbReference type="ARBA" id="ARBA00022729"/>
    </source>
</evidence>
<evidence type="ECO:0000256" key="3">
    <source>
        <dbReference type="ARBA" id="ARBA00022452"/>
    </source>
</evidence>
<dbReference type="GO" id="GO:0009279">
    <property type="term" value="C:cell outer membrane"/>
    <property type="evidence" value="ECO:0007669"/>
    <property type="project" value="UniProtKB-SubCell"/>
</dbReference>
<dbReference type="InterPro" id="IPR023997">
    <property type="entry name" value="TonB-dep_OMP_SusC/RagA_CS"/>
</dbReference>
<evidence type="ECO:0000256" key="6">
    <source>
        <dbReference type="ARBA" id="ARBA00023136"/>
    </source>
</evidence>
<dbReference type="SUPFAM" id="SSF56935">
    <property type="entry name" value="Porins"/>
    <property type="match status" value="1"/>
</dbReference>
<dbReference type="InterPro" id="IPR012910">
    <property type="entry name" value="Plug_dom"/>
</dbReference>
<gene>
    <name evidence="10" type="ORF">DXD03_17530</name>
</gene>
<dbReference type="Pfam" id="PF07715">
    <property type="entry name" value="Plug"/>
    <property type="match status" value="1"/>
</dbReference>
<dbReference type="Proteomes" id="UP000261210">
    <property type="component" value="Unassembled WGS sequence"/>
</dbReference>
<dbReference type="InterPro" id="IPR023996">
    <property type="entry name" value="TonB-dep_OMP_SusC/RagA"/>
</dbReference>
<organism evidence="10 11">
    <name type="scientific">Bacteroides xylanisolvens</name>
    <dbReference type="NCBI Taxonomy" id="371601"/>
    <lineage>
        <taxon>Bacteria</taxon>
        <taxon>Pseudomonadati</taxon>
        <taxon>Bacteroidota</taxon>
        <taxon>Bacteroidia</taxon>
        <taxon>Bacteroidales</taxon>
        <taxon>Bacteroidaceae</taxon>
        <taxon>Bacteroides</taxon>
    </lineage>
</organism>
<dbReference type="InterPro" id="IPR018247">
    <property type="entry name" value="EF_Hand_1_Ca_BS"/>
</dbReference>
<keyword evidence="4 8" id="KW-0812">Transmembrane</keyword>
<feature type="domain" description="TonB-dependent receptor plug" evidence="9">
    <location>
        <begin position="155"/>
        <end position="264"/>
    </location>
</feature>
<dbReference type="Gene3D" id="2.40.170.20">
    <property type="entry name" value="TonB-dependent receptor, beta-barrel domain"/>
    <property type="match status" value="1"/>
</dbReference>
<reference evidence="10 11" key="1">
    <citation type="submission" date="2018-08" db="EMBL/GenBank/DDBJ databases">
        <title>A genome reference for cultivated species of the human gut microbiota.</title>
        <authorList>
            <person name="Zou Y."/>
            <person name="Xue W."/>
            <person name="Luo G."/>
        </authorList>
    </citation>
    <scope>NUCLEOTIDE SEQUENCE [LARGE SCALE GENOMIC DNA]</scope>
    <source>
        <strain evidence="10 11">TF10-34</strain>
    </source>
</reference>
<keyword evidence="5" id="KW-0732">Signal</keyword>
<evidence type="ECO:0000256" key="2">
    <source>
        <dbReference type="ARBA" id="ARBA00022448"/>
    </source>
</evidence>
<dbReference type="InterPro" id="IPR008969">
    <property type="entry name" value="CarboxyPept-like_regulatory"/>
</dbReference>
<sequence length="1095" mass="120627">MPRLILENKNLILFLNLKFNCMNNILKSSSKKVVFPLMMASALWTGIPQTVCADTLEVQAVMQAVTVKGTVVDANGEPVIGASVLMKGTTNGTITDIDGNFTLSNVNPGILVVSYIGYKTQEIQAKGGAPVKIVLKEDSEVLEEVVVVGYGTQKKSSLTGAVTVVDEKIFKEKGGLSSPLQALQGQVPGVMITRGSSAPGDESWGLNLRGSVSVNSTEPLIIIDGVAYESVNELRLLNPNDIASINFLKDGAAAIYGSRAAGGVVLITTKKGAEGRVKVEYSGSTTLKTLGLMQEAMSLDQWADGVMSAIENDDQTSHSFYSYAKLAKKYKGSFIDLSKSPNPFGSAAFTDVSDFVFADDVDWLGTLFGNTWSTEHSLSVSGGTDKSSYRVSLSYLYDGSTLQYGENNNKRYNFRMNNTYKFTKDLKLESSVSYNRQEQVAPTQIGSVLTSTLPMPGLPFEGLEGKPYAWGTWGSPAAKAELGGDNKLSVSAISLSETLNYTITDWLTANVNVGYNTSTAARNTTTKSIDFYNYMGDKRVLVEPTQANSSYKQTSSRTDFYSMSGYLAANKTFQKHKLGLTLGAQYEFKEYTYFGVSVKDAQDGLEIVNGSGEVTLSGDEDKYQYANLSYFGRFNYDYDGRYLLEMNGRYDGSSKFMPENRWNFFYGVSLGWRIKQEAFMADVDWLHDLKLRVSYAEVGNQSGIGNYDGVQLYELKSAGSDGAYIGSDKLSYIKTSGTMASTTRTWERIKNYNVGIDFAFLNGSLTGTVEAFMKKNDNMLVNITYPGILGDNAPKANEGKFKDWGYEGQINYNGKVNDFTYHVGGTFTFARNELTDFGGVTVLSSGYKSTMQGYPLKSIFGLRYAGKIQNEEQLKAYLAKYYDNNGIGIPSNLRVGDNMYCDENHDGKLDEKDYIFLGSDSPEISYSFNFGAGWKGLDLSVVFQGAANRFVYRPIDNMTVPFRGYYTNTSTASIGNTWTPDNRDAYYAPYTSDGNINNYNYQASSLTSQDGRYLRLKNITIGYNLPASWLKKTKVLSGARIYVTGTDLWETTRIKDGWDPEAEAGKMDGGKYKEISGVKRYPFTRNFTFGANLTF</sequence>
<dbReference type="Gene3D" id="2.170.130.10">
    <property type="entry name" value="TonB-dependent receptor, plug domain"/>
    <property type="match status" value="1"/>
</dbReference>
<comment type="caution">
    <text evidence="10">The sequence shown here is derived from an EMBL/GenBank/DDBJ whole genome shotgun (WGS) entry which is preliminary data.</text>
</comment>